<keyword evidence="1" id="KW-0472">Membrane</keyword>
<dbReference type="Pfam" id="PF10536">
    <property type="entry name" value="PMD"/>
    <property type="match status" value="1"/>
</dbReference>
<dbReference type="AlphaFoldDB" id="A0A2K3NJ96"/>
<keyword evidence="1" id="KW-1133">Transmembrane helix</keyword>
<evidence type="ECO:0000313" key="4">
    <source>
        <dbReference type="Proteomes" id="UP000236291"/>
    </source>
</evidence>
<dbReference type="EMBL" id="ASHM01022238">
    <property type="protein sequence ID" value="PNY03122.1"/>
    <property type="molecule type" value="Genomic_DNA"/>
</dbReference>
<dbReference type="InterPro" id="IPR019557">
    <property type="entry name" value="AminoTfrase-like_pln_mobile"/>
</dbReference>
<protein>
    <recommendedName>
        <fullName evidence="2">Aminotransferase-like plant mobile domain-containing protein</fullName>
    </recommendedName>
</protein>
<proteinExistence type="predicted"/>
<evidence type="ECO:0000259" key="2">
    <source>
        <dbReference type="Pfam" id="PF10536"/>
    </source>
</evidence>
<dbReference type="Proteomes" id="UP000236291">
    <property type="component" value="Unassembled WGS sequence"/>
</dbReference>
<evidence type="ECO:0000313" key="3">
    <source>
        <dbReference type="EMBL" id="PNY03122.1"/>
    </source>
</evidence>
<feature type="transmembrane region" description="Helical" evidence="1">
    <location>
        <begin position="198"/>
        <end position="217"/>
    </location>
</feature>
<reference evidence="3 4" key="1">
    <citation type="journal article" date="2014" name="Am. J. Bot.">
        <title>Genome assembly and annotation for red clover (Trifolium pratense; Fabaceae).</title>
        <authorList>
            <person name="Istvanek J."/>
            <person name="Jaros M."/>
            <person name="Krenek A."/>
            <person name="Repkova J."/>
        </authorList>
    </citation>
    <scope>NUCLEOTIDE SEQUENCE [LARGE SCALE GENOMIC DNA]</scope>
    <source>
        <strain evidence="4">cv. Tatra</strain>
        <tissue evidence="3">Young leaves</tissue>
    </source>
</reference>
<gene>
    <name evidence="3" type="ORF">L195_g026445</name>
</gene>
<keyword evidence="1" id="KW-0812">Transmembrane</keyword>
<comment type="caution">
    <text evidence="3">The sequence shown here is derived from an EMBL/GenBank/DDBJ whole genome shotgun (WGS) entry which is preliminary data.</text>
</comment>
<feature type="transmembrane region" description="Helical" evidence="1">
    <location>
        <begin position="145"/>
        <end position="169"/>
    </location>
</feature>
<reference evidence="3 4" key="2">
    <citation type="journal article" date="2017" name="Front. Plant Sci.">
        <title>Gene Classification and Mining of Molecular Markers Useful in Red Clover (Trifolium pratense) Breeding.</title>
        <authorList>
            <person name="Istvanek J."/>
            <person name="Dluhosova J."/>
            <person name="Dluhos P."/>
            <person name="Patkova L."/>
            <person name="Nedelnik J."/>
            <person name="Repkova J."/>
        </authorList>
    </citation>
    <scope>NUCLEOTIDE SEQUENCE [LARGE SCALE GENOMIC DNA]</scope>
    <source>
        <strain evidence="4">cv. Tatra</strain>
        <tissue evidence="3">Young leaves</tissue>
    </source>
</reference>
<organism evidence="3 4">
    <name type="scientific">Trifolium pratense</name>
    <name type="common">Red clover</name>
    <dbReference type="NCBI Taxonomy" id="57577"/>
    <lineage>
        <taxon>Eukaryota</taxon>
        <taxon>Viridiplantae</taxon>
        <taxon>Streptophyta</taxon>
        <taxon>Embryophyta</taxon>
        <taxon>Tracheophyta</taxon>
        <taxon>Spermatophyta</taxon>
        <taxon>Magnoliopsida</taxon>
        <taxon>eudicotyledons</taxon>
        <taxon>Gunneridae</taxon>
        <taxon>Pentapetalae</taxon>
        <taxon>rosids</taxon>
        <taxon>fabids</taxon>
        <taxon>Fabales</taxon>
        <taxon>Fabaceae</taxon>
        <taxon>Papilionoideae</taxon>
        <taxon>50 kb inversion clade</taxon>
        <taxon>NPAAA clade</taxon>
        <taxon>Hologalegina</taxon>
        <taxon>IRL clade</taxon>
        <taxon>Trifolieae</taxon>
        <taxon>Trifolium</taxon>
    </lineage>
</organism>
<accession>A0A2K3NJ96</accession>
<sequence length="275" mass="30886">MIVVYQGERDRVYQDYAVRTYLLFLVGTTIFSSKVKNYVDVTFLQYFQDLEIVGTYAWALAPLAFQYWDLSSVAIQKTKYLADHLTLLHITIFNIGVQDVATWLGGAIDLKVRVTTSCSPMSLAFSRPLGLGSWRSCRSFRRRSVLVILWFHFCVRSLSFTVTSFIGAVSGGFRRRLILSQLVGGWQRFDGAGGDEGVLWWFLCIWLTSSTSVLTVWRRGELRAETYLPRAITFDSKLVSSGQFYGSVDVFSGGLETESVSLTSLASLCPSCAET</sequence>
<feature type="domain" description="Aminotransferase-like plant mobile" evidence="2">
    <location>
        <begin position="16"/>
        <end position="90"/>
    </location>
</feature>
<name>A0A2K3NJ96_TRIPR</name>
<evidence type="ECO:0000256" key="1">
    <source>
        <dbReference type="SAM" id="Phobius"/>
    </source>
</evidence>